<evidence type="ECO:0000313" key="5">
    <source>
        <dbReference type="Proteomes" id="UP000245695"/>
    </source>
</evidence>
<keyword evidence="2" id="KW-0812">Transmembrane</keyword>
<keyword evidence="2" id="KW-0472">Membrane</keyword>
<organism evidence="4 5">
    <name type="scientific">Romboutsia hominis</name>
    <dbReference type="NCBI Taxonomy" id="1507512"/>
    <lineage>
        <taxon>Bacteria</taxon>
        <taxon>Bacillati</taxon>
        <taxon>Bacillota</taxon>
        <taxon>Clostridia</taxon>
        <taxon>Peptostreptococcales</taxon>
        <taxon>Peptostreptococcaceae</taxon>
        <taxon>Romboutsia</taxon>
    </lineage>
</organism>
<dbReference type="AlphaFoldDB" id="A0A2P2BU32"/>
<dbReference type="KEGG" id="rhom:FRIFI_2341"/>
<name>A0A2P2BU32_9FIRM</name>
<dbReference type="Pfam" id="PF03816">
    <property type="entry name" value="LytR_cpsA_psr"/>
    <property type="match status" value="1"/>
</dbReference>
<feature type="domain" description="Cell envelope-related transcriptional attenuator" evidence="3">
    <location>
        <begin position="81"/>
        <end position="241"/>
    </location>
</feature>
<sequence length="336" mass="38341">MSRKKNKKRLSPLAKFVIFLAVLVVAFPLAAFGYLYFKLNSIHDSSVNSDILNNNQYKNEKGITNILLIGTDERPGEKTSRSDTMMILTIDNKNKSLKLTSLARDAYVDIPGHGKQKLTHAYAYGKESLLIETIEKNFEVDIQDYATVNFYSFMDIVDALGGVEVDVKENEIKEMNKFIPETYKWDNDPNKGEIKYIEHAGNQKLNGYQLLSYSRIRKNDSAFERDRRQRNVIQGLINGVKNLPVTKYPELLNTILPYVRTNMSPTEIIGLGTKVLSMGNLELKQMEFPIDDGVHSTGHIISHQTGWVLEFTPDSLDILHDFIFKDIMPKDNPNMK</sequence>
<comment type="similarity">
    <text evidence="1">Belongs to the LytR/CpsA/Psr (LCP) family.</text>
</comment>
<dbReference type="EMBL" id="LN650648">
    <property type="protein sequence ID" value="CEI73867.1"/>
    <property type="molecule type" value="Genomic_DNA"/>
</dbReference>
<dbReference type="RefSeq" id="WP_240275591.1">
    <property type="nucleotide sequence ID" value="NZ_FJTZ01000012.1"/>
</dbReference>
<evidence type="ECO:0000313" key="4">
    <source>
        <dbReference type="EMBL" id="CEI73867.1"/>
    </source>
</evidence>
<evidence type="ECO:0000256" key="1">
    <source>
        <dbReference type="ARBA" id="ARBA00006068"/>
    </source>
</evidence>
<evidence type="ECO:0000256" key="2">
    <source>
        <dbReference type="SAM" id="Phobius"/>
    </source>
</evidence>
<dbReference type="PANTHER" id="PTHR33392">
    <property type="entry name" value="POLYISOPRENYL-TEICHOIC ACID--PEPTIDOGLYCAN TEICHOIC ACID TRANSFERASE TAGU"/>
    <property type="match status" value="1"/>
</dbReference>
<dbReference type="InterPro" id="IPR004474">
    <property type="entry name" value="LytR_CpsA_psr"/>
</dbReference>
<dbReference type="NCBIfam" id="TIGR00350">
    <property type="entry name" value="lytR_cpsA_psr"/>
    <property type="match status" value="1"/>
</dbReference>
<evidence type="ECO:0000259" key="3">
    <source>
        <dbReference type="Pfam" id="PF03816"/>
    </source>
</evidence>
<dbReference type="Gene3D" id="3.40.630.190">
    <property type="entry name" value="LCP protein"/>
    <property type="match status" value="1"/>
</dbReference>
<accession>A0A2P2BU32</accession>
<feature type="transmembrane region" description="Helical" evidence="2">
    <location>
        <begin position="12"/>
        <end position="37"/>
    </location>
</feature>
<keyword evidence="2" id="KW-1133">Transmembrane helix</keyword>
<proteinExistence type="inferred from homology"/>
<protein>
    <submittedName>
        <fullName evidence="4">LytR transcriptional regulator</fullName>
    </submittedName>
</protein>
<keyword evidence="5" id="KW-1185">Reference proteome</keyword>
<reference evidence="4 5" key="1">
    <citation type="submission" date="2014-09" db="EMBL/GenBank/DDBJ databases">
        <authorList>
            <person name="Hornung B.V."/>
        </authorList>
    </citation>
    <scope>NUCLEOTIDE SEQUENCE [LARGE SCALE GENOMIC DNA]</scope>
    <source>
        <strain evidence="4 5">FRIFI</strain>
    </source>
</reference>
<gene>
    <name evidence="4" type="ORF">FRIFI_2341</name>
</gene>
<dbReference type="InterPro" id="IPR050922">
    <property type="entry name" value="LytR/CpsA/Psr_CW_biosynth"/>
</dbReference>
<dbReference type="PANTHER" id="PTHR33392:SF6">
    <property type="entry name" value="POLYISOPRENYL-TEICHOIC ACID--PEPTIDOGLYCAN TEICHOIC ACID TRANSFERASE TAGU"/>
    <property type="match status" value="1"/>
</dbReference>
<dbReference type="Proteomes" id="UP000245695">
    <property type="component" value="Chromosome 1"/>
</dbReference>